<dbReference type="PROSITE" id="PS50865">
    <property type="entry name" value="ZF_MYND_2"/>
    <property type="match status" value="1"/>
</dbReference>
<evidence type="ECO:0000313" key="10">
    <source>
        <dbReference type="EnsemblMetazoa" id="XP_029342267.1"/>
    </source>
</evidence>
<evidence type="ECO:0008006" key="12">
    <source>
        <dbReference type="Google" id="ProtNLM"/>
    </source>
</evidence>
<keyword evidence="3" id="KW-0949">S-adenosyl-L-methionine</keyword>
<evidence type="ECO:0000313" key="11">
    <source>
        <dbReference type="Proteomes" id="UP000007819"/>
    </source>
</evidence>
<dbReference type="Gene3D" id="1.25.40.10">
    <property type="entry name" value="Tetratricopeptide repeat domain"/>
    <property type="match status" value="1"/>
</dbReference>
<dbReference type="EnsemblMetazoa" id="XM_029486407.1">
    <property type="protein sequence ID" value="XP_029342267.1"/>
    <property type="gene ID" value="LOC100570511"/>
</dbReference>
<dbReference type="GO" id="GO:0008757">
    <property type="term" value="F:S-adenosylmethionine-dependent methyltransferase activity"/>
    <property type="evidence" value="ECO:0007669"/>
    <property type="project" value="UniProtKB-ARBA"/>
</dbReference>
<reference evidence="10" key="2">
    <citation type="submission" date="2022-06" db="UniProtKB">
        <authorList>
            <consortium name="EnsemblMetazoa"/>
        </authorList>
    </citation>
    <scope>IDENTIFICATION</scope>
</reference>
<dbReference type="InterPro" id="IPR011990">
    <property type="entry name" value="TPR-like_helical_dom_sf"/>
</dbReference>
<evidence type="ECO:0000256" key="7">
    <source>
        <dbReference type="PROSITE-ProRule" id="PRU00134"/>
    </source>
</evidence>
<dbReference type="InterPro" id="IPR046341">
    <property type="entry name" value="SET_dom_sf"/>
</dbReference>
<evidence type="ECO:0000256" key="5">
    <source>
        <dbReference type="ARBA" id="ARBA00022771"/>
    </source>
</evidence>
<dbReference type="GO" id="GO:0005634">
    <property type="term" value="C:nucleus"/>
    <property type="evidence" value="ECO:0007669"/>
    <property type="project" value="TreeGrafter"/>
</dbReference>
<dbReference type="Gene3D" id="6.10.140.2220">
    <property type="match status" value="1"/>
</dbReference>
<evidence type="ECO:0000259" key="9">
    <source>
        <dbReference type="PROSITE" id="PS50865"/>
    </source>
</evidence>
<feature type="domain" description="SET" evidence="8">
    <location>
        <begin position="230"/>
        <end position="511"/>
    </location>
</feature>
<dbReference type="SUPFAM" id="SSF82199">
    <property type="entry name" value="SET domain"/>
    <property type="match status" value="1"/>
</dbReference>
<keyword evidence="11" id="KW-1185">Reference proteome</keyword>
<dbReference type="GeneID" id="100570511"/>
<dbReference type="KEGG" id="api:100570511"/>
<dbReference type="Pfam" id="PF01753">
    <property type="entry name" value="zf-MYND"/>
    <property type="match status" value="1"/>
</dbReference>
<dbReference type="GO" id="GO:0005737">
    <property type="term" value="C:cytoplasm"/>
    <property type="evidence" value="ECO:0007669"/>
    <property type="project" value="TreeGrafter"/>
</dbReference>
<dbReference type="InterPro" id="IPR052097">
    <property type="entry name" value="SET-MYND_domain_protein"/>
</dbReference>
<dbReference type="RefSeq" id="XP_029342267.1">
    <property type="nucleotide sequence ID" value="XM_029486407.1"/>
</dbReference>
<dbReference type="Proteomes" id="UP000007819">
    <property type="component" value="Chromosome X"/>
</dbReference>
<sequence>MGCEKEYYKFFHYTIRLLKANVMDDVIVELYKQKSANSRFMFTRSLLRKHKILASTLDDGFEYDHPSTSTNLRQSGNALFKAELYEEAADMYTKSLKGSKPSTECYALAMANRSAAHFCMGKYDHCLRDARCAMATNYPSKLAYKLYERAGHAERKLGLVERAKESYAVCLTRLDEADMSAENKRKFRVAVEIAVTECEQVLTEQERAMKIPIIEHLVGGRNDNIPALSAFVELKMSEDMRRGVYATRDINPGDVVAIDEPYICGPSGNDTEVCHYNGCLKMDFALFRCPKCFMVYYCTKDCMDKDYKEGHNFACPIIYFIRSRIPGISRMNELAMKWFLKDYLKMGLKKYCSIVDNFSESKIDHITRGFDEIGQYKSDNFLTAYSLDNRENKMPMEVLFFFNCIAVDMLHYLILSGFKIPEQYMGSVGASLVHILTVLDLNCRKLNTNAPTVSFRSDTYTIALTLYPTISLFNHSCDANIKRSGERIDRIRVMKAIQPIPKGTQLCCSYGIIFNGHDTESRQEVCNDRFNFKCYSQPCIKNLPTFHFIPKHHSTLTYILNPSMADIVSSECKKFVEFTKSVEPKDHCQHLNYLYSFIKLLYTNVKRPFALYEECLEMIGNAHSISTNVIRACED</sequence>
<dbReference type="PANTHER" id="PTHR46165">
    <property type="entry name" value="SET AND MYND DOMAIN-CONTAINING PROTEIN 4"/>
    <property type="match status" value="1"/>
</dbReference>
<evidence type="ECO:0000256" key="2">
    <source>
        <dbReference type="ARBA" id="ARBA00022679"/>
    </source>
</evidence>
<keyword evidence="1" id="KW-0489">Methyltransferase</keyword>
<dbReference type="Pfam" id="PF00856">
    <property type="entry name" value="SET"/>
    <property type="match status" value="1"/>
</dbReference>
<dbReference type="SMART" id="SM00317">
    <property type="entry name" value="SET"/>
    <property type="match status" value="1"/>
</dbReference>
<dbReference type="Gene3D" id="1.10.220.160">
    <property type="match status" value="1"/>
</dbReference>
<dbReference type="PROSITE" id="PS50280">
    <property type="entry name" value="SET"/>
    <property type="match status" value="1"/>
</dbReference>
<feature type="domain" description="MYND-type" evidence="9">
    <location>
        <begin position="274"/>
        <end position="315"/>
    </location>
</feature>
<dbReference type="InterPro" id="IPR002893">
    <property type="entry name" value="Znf_MYND"/>
</dbReference>
<organism evidence="10 11">
    <name type="scientific">Acyrthosiphon pisum</name>
    <name type="common">Pea aphid</name>
    <dbReference type="NCBI Taxonomy" id="7029"/>
    <lineage>
        <taxon>Eukaryota</taxon>
        <taxon>Metazoa</taxon>
        <taxon>Ecdysozoa</taxon>
        <taxon>Arthropoda</taxon>
        <taxon>Hexapoda</taxon>
        <taxon>Insecta</taxon>
        <taxon>Pterygota</taxon>
        <taxon>Neoptera</taxon>
        <taxon>Paraneoptera</taxon>
        <taxon>Hemiptera</taxon>
        <taxon>Sternorrhyncha</taxon>
        <taxon>Aphidomorpha</taxon>
        <taxon>Aphidoidea</taxon>
        <taxon>Aphididae</taxon>
        <taxon>Macrosiphini</taxon>
        <taxon>Acyrthosiphon</taxon>
    </lineage>
</organism>
<keyword evidence="6" id="KW-0862">Zinc</keyword>
<keyword evidence="4" id="KW-0479">Metal-binding</keyword>
<name>A0A8R2JMX7_ACYPI</name>
<dbReference type="GO" id="GO:0042826">
    <property type="term" value="F:histone deacetylase binding"/>
    <property type="evidence" value="ECO:0007669"/>
    <property type="project" value="TreeGrafter"/>
</dbReference>
<evidence type="ECO:0000256" key="4">
    <source>
        <dbReference type="ARBA" id="ARBA00022723"/>
    </source>
</evidence>
<dbReference type="GO" id="GO:0008276">
    <property type="term" value="F:protein methyltransferase activity"/>
    <property type="evidence" value="ECO:0007669"/>
    <property type="project" value="UniProtKB-ARBA"/>
</dbReference>
<evidence type="ECO:0000256" key="6">
    <source>
        <dbReference type="ARBA" id="ARBA00022833"/>
    </source>
</evidence>
<keyword evidence="2" id="KW-0808">Transferase</keyword>
<protein>
    <recommendedName>
        <fullName evidence="12">SET and MYND domain-containing protein 4</fullName>
    </recommendedName>
</protein>
<reference evidence="11" key="1">
    <citation type="submission" date="2010-06" db="EMBL/GenBank/DDBJ databases">
        <authorList>
            <person name="Jiang H."/>
            <person name="Abraham K."/>
            <person name="Ali S."/>
            <person name="Alsbrooks S.L."/>
            <person name="Anim B.N."/>
            <person name="Anosike U.S."/>
            <person name="Attaway T."/>
            <person name="Bandaranaike D.P."/>
            <person name="Battles P.K."/>
            <person name="Bell S.N."/>
            <person name="Bell A.V."/>
            <person name="Beltran B."/>
            <person name="Bickham C."/>
            <person name="Bustamante Y."/>
            <person name="Caleb T."/>
            <person name="Canada A."/>
            <person name="Cardenas V."/>
            <person name="Carter K."/>
            <person name="Chacko J."/>
            <person name="Chandrabose M.N."/>
            <person name="Chavez D."/>
            <person name="Chavez A."/>
            <person name="Chen L."/>
            <person name="Chu H.-S."/>
            <person name="Claassen K.J."/>
            <person name="Cockrell R."/>
            <person name="Collins M."/>
            <person name="Cooper J.A."/>
            <person name="Cree A."/>
            <person name="Curry S.M."/>
            <person name="Da Y."/>
            <person name="Dao M.D."/>
            <person name="Das B."/>
            <person name="Davila M.-L."/>
            <person name="Davy-Carroll L."/>
            <person name="Denson S."/>
            <person name="Dinh H."/>
            <person name="Ebong V.E."/>
            <person name="Edwards J.R."/>
            <person name="Egan A."/>
            <person name="El-Daye J."/>
            <person name="Escobedo L."/>
            <person name="Fernandez S."/>
            <person name="Fernando P.R."/>
            <person name="Flagg N."/>
            <person name="Forbes L.D."/>
            <person name="Fowler R.G."/>
            <person name="Fu Q."/>
            <person name="Gabisi R.A."/>
            <person name="Ganer J."/>
            <person name="Garbino Pronczuk A."/>
            <person name="Garcia R.M."/>
            <person name="Garner T."/>
            <person name="Garrett T.E."/>
            <person name="Gonzalez D.A."/>
            <person name="Hamid H."/>
            <person name="Hawkins E.S."/>
            <person name="Hirani K."/>
            <person name="Hogues M.E."/>
            <person name="Hollins B."/>
            <person name="Hsiao C.-H."/>
            <person name="Jabil R."/>
            <person name="James M.L."/>
            <person name="Jhangiani S.N."/>
            <person name="Johnson B."/>
            <person name="Johnson Q."/>
            <person name="Joshi V."/>
            <person name="Kalu J.B."/>
            <person name="Kam C."/>
            <person name="Kashfia A."/>
            <person name="Keebler J."/>
            <person name="Kisamo H."/>
            <person name="Kovar C.L."/>
            <person name="Lago L.A."/>
            <person name="Lai C.-Y."/>
            <person name="Laidlaw J."/>
            <person name="Lara F."/>
            <person name="Le T.-K."/>
            <person name="Lee S.L."/>
            <person name="Legall F.H."/>
            <person name="Lemon S.J."/>
            <person name="Lewis L.R."/>
            <person name="Li B."/>
            <person name="Liu Y."/>
            <person name="Liu Y.-S."/>
            <person name="Lopez J."/>
            <person name="Lozado R.J."/>
            <person name="Lu J."/>
            <person name="Madu R.C."/>
            <person name="Maheshwari M."/>
            <person name="Maheshwari R."/>
            <person name="Malloy K."/>
            <person name="Martinez E."/>
            <person name="Mathew T."/>
            <person name="Mercado I.C."/>
            <person name="Mercado C."/>
            <person name="Meyer B."/>
            <person name="Montgomery K."/>
            <person name="Morgan M.B."/>
            <person name="Munidasa M."/>
            <person name="Nazareth L.V."/>
            <person name="Nelson J."/>
            <person name="Ng B.M."/>
            <person name="Nguyen N.B."/>
            <person name="Nguyen P.Q."/>
            <person name="Nguyen T."/>
            <person name="Obregon M."/>
            <person name="Okwuonu G.O."/>
            <person name="Onwere C.G."/>
            <person name="Orozco G."/>
            <person name="Parra A."/>
            <person name="Patel S."/>
            <person name="Patil S."/>
            <person name="Perez A."/>
            <person name="Perez Y."/>
            <person name="Pham C."/>
            <person name="Primus E.L."/>
            <person name="Pu L.-L."/>
            <person name="Puazo M."/>
            <person name="Qin X."/>
            <person name="Quiroz J.B."/>
            <person name="Reese J."/>
            <person name="Richards S."/>
            <person name="Rives C.M."/>
            <person name="Robberts R."/>
            <person name="Ruiz S.J."/>
            <person name="Ruiz M.J."/>
            <person name="Santibanez J."/>
            <person name="Schneider B.W."/>
            <person name="Sisson I."/>
            <person name="Smith M."/>
            <person name="Sodergren E."/>
            <person name="Song X.-Z."/>
            <person name="Song B.B."/>
            <person name="Summersgill H."/>
            <person name="Thelus R."/>
            <person name="Thornton R.D."/>
            <person name="Trejos Z.Y."/>
            <person name="Usmani K."/>
            <person name="Vattathil S."/>
            <person name="Villasana D."/>
            <person name="Walker D.L."/>
            <person name="Wang S."/>
            <person name="Wang K."/>
            <person name="White C.S."/>
            <person name="Williams A.C."/>
            <person name="Williamson J."/>
            <person name="Wilson K."/>
            <person name="Woghiren I.O."/>
            <person name="Woodworth J.R."/>
            <person name="Worley K.C."/>
            <person name="Wright R.A."/>
            <person name="Wu W."/>
            <person name="Young L."/>
            <person name="Zhang L."/>
            <person name="Zhang J."/>
            <person name="Zhu Y."/>
            <person name="Muzny D.M."/>
            <person name="Weinstock G."/>
            <person name="Gibbs R.A."/>
        </authorList>
    </citation>
    <scope>NUCLEOTIDE SEQUENCE [LARGE SCALE GENOMIC DNA]</scope>
    <source>
        <strain evidence="11">LSR1</strain>
    </source>
</reference>
<dbReference type="Gene3D" id="2.170.270.10">
    <property type="entry name" value="SET domain"/>
    <property type="match status" value="2"/>
</dbReference>
<dbReference type="SUPFAM" id="SSF48452">
    <property type="entry name" value="TPR-like"/>
    <property type="match status" value="1"/>
</dbReference>
<evidence type="ECO:0000256" key="1">
    <source>
        <dbReference type="ARBA" id="ARBA00022603"/>
    </source>
</evidence>
<dbReference type="GO" id="GO:0008170">
    <property type="term" value="F:N-methyltransferase activity"/>
    <property type="evidence" value="ECO:0007669"/>
    <property type="project" value="UniProtKB-ARBA"/>
</dbReference>
<dbReference type="GO" id="GO:0008270">
    <property type="term" value="F:zinc ion binding"/>
    <property type="evidence" value="ECO:0007669"/>
    <property type="project" value="UniProtKB-KW"/>
</dbReference>
<dbReference type="GO" id="GO:0032259">
    <property type="term" value="P:methylation"/>
    <property type="evidence" value="ECO:0007669"/>
    <property type="project" value="UniProtKB-KW"/>
</dbReference>
<dbReference type="AlphaFoldDB" id="A0A8R2JMX7"/>
<dbReference type="InterPro" id="IPR001214">
    <property type="entry name" value="SET_dom"/>
</dbReference>
<dbReference type="OrthoDB" id="5945798at2759"/>
<dbReference type="PANTHER" id="PTHR46165:SF6">
    <property type="entry name" value="SET AND MYND DOMAIN-CONTAINING PROTEIN 4-LIKE PROTEIN"/>
    <property type="match status" value="1"/>
</dbReference>
<keyword evidence="5 7" id="KW-0863">Zinc-finger</keyword>
<proteinExistence type="predicted"/>
<accession>A0A8R2JMX7</accession>
<evidence type="ECO:0000259" key="8">
    <source>
        <dbReference type="PROSITE" id="PS50280"/>
    </source>
</evidence>
<dbReference type="SUPFAM" id="SSF144232">
    <property type="entry name" value="HIT/MYND zinc finger-like"/>
    <property type="match status" value="1"/>
</dbReference>
<dbReference type="PROSITE" id="PS01360">
    <property type="entry name" value="ZF_MYND_1"/>
    <property type="match status" value="1"/>
</dbReference>
<evidence type="ECO:0000256" key="3">
    <source>
        <dbReference type="ARBA" id="ARBA00022691"/>
    </source>
</evidence>